<keyword evidence="2 10" id="KW-1003">Cell membrane</keyword>
<comment type="activity regulation">
    <text evidence="10">Na(+) is not transported, but it plays an essential structural role and its presence is essential for fluoride channel function.</text>
</comment>
<comment type="caution">
    <text evidence="11">The sequence shown here is derived from an EMBL/GenBank/DDBJ whole genome shotgun (WGS) entry which is preliminary data.</text>
</comment>
<feature type="transmembrane region" description="Helical" evidence="10">
    <location>
        <begin position="137"/>
        <end position="158"/>
    </location>
</feature>
<dbReference type="PANTHER" id="PTHR28259:SF1">
    <property type="entry name" value="FLUORIDE EXPORT PROTEIN 1-RELATED"/>
    <property type="match status" value="1"/>
</dbReference>
<dbReference type="Proteomes" id="UP001442494">
    <property type="component" value="Unassembled WGS sequence"/>
</dbReference>
<evidence type="ECO:0000256" key="1">
    <source>
        <dbReference type="ARBA" id="ARBA00004651"/>
    </source>
</evidence>
<protein>
    <recommendedName>
        <fullName evidence="10">Fluoride-specific ion channel FluC</fullName>
    </recommendedName>
</protein>
<keyword evidence="10" id="KW-0915">Sodium</keyword>
<keyword evidence="10" id="KW-0479">Metal-binding</keyword>
<feature type="transmembrane region" description="Helical" evidence="10">
    <location>
        <begin position="32"/>
        <end position="50"/>
    </location>
</feature>
<keyword evidence="10" id="KW-0406">Ion transport</keyword>
<organism evidence="11 12">
    <name type="scientific">Funiculus sociatus GB2-A5</name>
    <dbReference type="NCBI Taxonomy" id="2933946"/>
    <lineage>
        <taxon>Bacteria</taxon>
        <taxon>Bacillati</taxon>
        <taxon>Cyanobacteriota</taxon>
        <taxon>Cyanophyceae</taxon>
        <taxon>Coleofasciculales</taxon>
        <taxon>Coleofasciculaceae</taxon>
        <taxon>Funiculus</taxon>
    </lineage>
</organism>
<name>A0ABV0JTX9_9CYAN</name>
<gene>
    <name evidence="10 11" type="primary">crcB</name>
    <name evidence="10" type="synonym">fluC</name>
    <name evidence="11" type="ORF">NDI37_20930</name>
</gene>
<keyword evidence="4 10" id="KW-1133">Transmembrane helix</keyword>
<accession>A0ABV0JTX9</accession>
<proteinExistence type="inferred from homology"/>
<sequence length="162" mass="17459">MGWENLINQSLQLLTVAPNLVLEVLQQPTIRNPIAVSLGAIAGALSRYYLSLWLAGTMGGGFPYATMFINLTGCLAMGFFFTVALEIPSIPPEVRLLVAVGFLGSYTTFSTYELDTLLLLRNAHSNNFALGNLSVAAFYWAGSAILGIISIQLGTILARWGK</sequence>
<keyword evidence="5 10" id="KW-0472">Membrane</keyword>
<evidence type="ECO:0000256" key="7">
    <source>
        <dbReference type="ARBA" id="ARBA00035120"/>
    </source>
</evidence>
<feature type="binding site" evidence="10">
    <location>
        <position position="104"/>
    </location>
    <ligand>
        <name>Na(+)</name>
        <dbReference type="ChEBI" id="CHEBI:29101"/>
        <note>structural</note>
    </ligand>
</feature>
<evidence type="ECO:0000256" key="9">
    <source>
        <dbReference type="ARBA" id="ARBA00049940"/>
    </source>
</evidence>
<evidence type="ECO:0000313" key="12">
    <source>
        <dbReference type="Proteomes" id="UP001442494"/>
    </source>
</evidence>
<comment type="catalytic activity">
    <reaction evidence="8">
        <text>fluoride(in) = fluoride(out)</text>
        <dbReference type="Rhea" id="RHEA:76159"/>
        <dbReference type="ChEBI" id="CHEBI:17051"/>
    </reaction>
    <physiologicalReaction direction="left-to-right" evidence="8">
        <dbReference type="Rhea" id="RHEA:76160"/>
    </physiologicalReaction>
</comment>
<feature type="transmembrane region" description="Helical" evidence="10">
    <location>
        <begin position="94"/>
        <end position="112"/>
    </location>
</feature>
<evidence type="ECO:0000256" key="3">
    <source>
        <dbReference type="ARBA" id="ARBA00022692"/>
    </source>
</evidence>
<evidence type="ECO:0000256" key="8">
    <source>
        <dbReference type="ARBA" id="ARBA00035585"/>
    </source>
</evidence>
<reference evidence="11 12" key="1">
    <citation type="submission" date="2022-04" db="EMBL/GenBank/DDBJ databases">
        <title>Positive selection, recombination, and allopatry shape intraspecific diversity of widespread and dominant cyanobacteria.</title>
        <authorList>
            <person name="Wei J."/>
            <person name="Shu W."/>
            <person name="Hu C."/>
        </authorList>
    </citation>
    <scope>NUCLEOTIDE SEQUENCE [LARGE SCALE GENOMIC DNA]</scope>
    <source>
        <strain evidence="11 12">GB2-A5</strain>
    </source>
</reference>
<dbReference type="InterPro" id="IPR003691">
    <property type="entry name" value="FluC"/>
</dbReference>
<keyword evidence="6 10" id="KW-0407">Ion channel</keyword>
<keyword evidence="10" id="KW-0813">Transport</keyword>
<keyword evidence="12" id="KW-1185">Reference proteome</keyword>
<dbReference type="NCBIfam" id="TIGR00494">
    <property type="entry name" value="crcB"/>
    <property type="match status" value="1"/>
</dbReference>
<feature type="binding site" evidence="10">
    <location>
        <position position="107"/>
    </location>
    <ligand>
        <name>Na(+)</name>
        <dbReference type="ChEBI" id="CHEBI:29101"/>
        <note>structural</note>
    </ligand>
</feature>
<evidence type="ECO:0000256" key="2">
    <source>
        <dbReference type="ARBA" id="ARBA00022475"/>
    </source>
</evidence>
<feature type="transmembrane region" description="Helical" evidence="10">
    <location>
        <begin position="62"/>
        <end position="87"/>
    </location>
</feature>
<comment type="function">
    <text evidence="9 10">Fluoride-specific ion channel. Important for reducing fluoride concentration in the cell, thus reducing its toxicity.</text>
</comment>
<dbReference type="HAMAP" id="MF_00454">
    <property type="entry name" value="FluC"/>
    <property type="match status" value="1"/>
</dbReference>
<dbReference type="RefSeq" id="WP_190418588.1">
    <property type="nucleotide sequence ID" value="NZ_JAMPKK010000054.1"/>
</dbReference>
<comment type="subcellular location">
    <subcellularLocation>
        <location evidence="1 10">Cell membrane</location>
        <topology evidence="1 10">Multi-pass membrane protein</topology>
    </subcellularLocation>
</comment>
<keyword evidence="3 10" id="KW-0812">Transmembrane</keyword>
<evidence type="ECO:0000256" key="6">
    <source>
        <dbReference type="ARBA" id="ARBA00023303"/>
    </source>
</evidence>
<evidence type="ECO:0000313" key="11">
    <source>
        <dbReference type="EMBL" id="MEP0866921.1"/>
    </source>
</evidence>
<evidence type="ECO:0000256" key="4">
    <source>
        <dbReference type="ARBA" id="ARBA00022989"/>
    </source>
</evidence>
<dbReference type="EMBL" id="JAMPKK010000054">
    <property type="protein sequence ID" value="MEP0866921.1"/>
    <property type="molecule type" value="Genomic_DNA"/>
</dbReference>
<evidence type="ECO:0000256" key="5">
    <source>
        <dbReference type="ARBA" id="ARBA00023136"/>
    </source>
</evidence>
<dbReference type="Pfam" id="PF02537">
    <property type="entry name" value="CRCB"/>
    <property type="match status" value="1"/>
</dbReference>
<evidence type="ECO:0000256" key="10">
    <source>
        <dbReference type="HAMAP-Rule" id="MF_00454"/>
    </source>
</evidence>
<comment type="similarity">
    <text evidence="7 10">Belongs to the fluoride channel Fluc/FEX (TC 1.A.43) family.</text>
</comment>
<dbReference type="PANTHER" id="PTHR28259">
    <property type="entry name" value="FLUORIDE EXPORT PROTEIN 1-RELATED"/>
    <property type="match status" value="1"/>
</dbReference>